<name>A0A922I4Z5_DERFA</name>
<reference evidence="1" key="1">
    <citation type="submission" date="2013-05" db="EMBL/GenBank/DDBJ databases">
        <authorList>
            <person name="Yim A.K.Y."/>
            <person name="Chan T.F."/>
            <person name="Ji K.M."/>
            <person name="Liu X.Y."/>
            <person name="Zhou J.W."/>
            <person name="Li R.Q."/>
            <person name="Yang K.Y."/>
            <person name="Li J."/>
            <person name="Li M."/>
            <person name="Law P.T.W."/>
            <person name="Wu Y.L."/>
            <person name="Cai Z.L."/>
            <person name="Qin H."/>
            <person name="Bao Y."/>
            <person name="Leung R.K.K."/>
            <person name="Ng P.K.S."/>
            <person name="Zou J."/>
            <person name="Zhong X.J."/>
            <person name="Ran P.X."/>
            <person name="Zhong N.S."/>
            <person name="Liu Z.G."/>
            <person name="Tsui S.K.W."/>
        </authorList>
    </citation>
    <scope>NUCLEOTIDE SEQUENCE</scope>
    <source>
        <strain evidence="1">Derf</strain>
        <tissue evidence="1">Whole organism</tissue>
    </source>
</reference>
<keyword evidence="2" id="KW-1185">Reference proteome</keyword>
<reference evidence="1" key="2">
    <citation type="journal article" date="2022" name="Res Sq">
        <title>Comparative Genomics Reveals Insights into the Divergent Evolution of Astigmatic Mites and Household Pest Adaptations.</title>
        <authorList>
            <person name="Xiong Q."/>
            <person name="Wan A.T.-Y."/>
            <person name="Liu X.-Y."/>
            <person name="Fung C.S.-H."/>
            <person name="Xiao X."/>
            <person name="Malainual N."/>
            <person name="Hou J."/>
            <person name="Wang L."/>
            <person name="Wang M."/>
            <person name="Yang K."/>
            <person name="Cui Y."/>
            <person name="Leung E."/>
            <person name="Nong W."/>
            <person name="Shin S.-K."/>
            <person name="Au S."/>
            <person name="Jeong K.Y."/>
            <person name="Chew F.T."/>
            <person name="Hui J."/>
            <person name="Leung T.F."/>
            <person name="Tungtrongchitr A."/>
            <person name="Zhong N."/>
            <person name="Liu Z."/>
            <person name="Tsui S."/>
        </authorList>
    </citation>
    <scope>NUCLEOTIDE SEQUENCE</scope>
    <source>
        <strain evidence="1">Derf</strain>
        <tissue evidence="1">Whole organism</tissue>
    </source>
</reference>
<protein>
    <submittedName>
        <fullName evidence="1">Uncharacterized protein</fullName>
    </submittedName>
</protein>
<dbReference type="EMBL" id="ASGP02000002">
    <property type="protein sequence ID" value="KAH9521323.1"/>
    <property type="molecule type" value="Genomic_DNA"/>
</dbReference>
<sequence>MVYEHFGDIGGGGGGVRGCCNHDHGGFSNVYEREKERDGHFVVRHIHSMVGMKMPLGRSTNQQPQYSSKL</sequence>
<accession>A0A922I4Z5</accession>
<proteinExistence type="predicted"/>
<gene>
    <name evidence="1" type="ORF">DERF_004991</name>
</gene>
<comment type="caution">
    <text evidence="1">The sequence shown here is derived from an EMBL/GenBank/DDBJ whole genome shotgun (WGS) entry which is preliminary data.</text>
</comment>
<evidence type="ECO:0000313" key="2">
    <source>
        <dbReference type="Proteomes" id="UP000790347"/>
    </source>
</evidence>
<dbReference type="Proteomes" id="UP000790347">
    <property type="component" value="Unassembled WGS sequence"/>
</dbReference>
<evidence type="ECO:0000313" key="1">
    <source>
        <dbReference type="EMBL" id="KAH9521323.1"/>
    </source>
</evidence>
<organism evidence="1 2">
    <name type="scientific">Dermatophagoides farinae</name>
    <name type="common">American house dust mite</name>
    <dbReference type="NCBI Taxonomy" id="6954"/>
    <lineage>
        <taxon>Eukaryota</taxon>
        <taxon>Metazoa</taxon>
        <taxon>Ecdysozoa</taxon>
        <taxon>Arthropoda</taxon>
        <taxon>Chelicerata</taxon>
        <taxon>Arachnida</taxon>
        <taxon>Acari</taxon>
        <taxon>Acariformes</taxon>
        <taxon>Sarcoptiformes</taxon>
        <taxon>Astigmata</taxon>
        <taxon>Psoroptidia</taxon>
        <taxon>Analgoidea</taxon>
        <taxon>Pyroglyphidae</taxon>
        <taxon>Dermatophagoidinae</taxon>
        <taxon>Dermatophagoides</taxon>
    </lineage>
</organism>
<dbReference type="AlphaFoldDB" id="A0A922I4Z5"/>